<accession>A0A6C0B8F7</accession>
<reference evidence="1" key="1">
    <citation type="journal article" date="2020" name="Nature">
        <title>Giant virus diversity and host interactions through global metagenomics.</title>
        <authorList>
            <person name="Schulz F."/>
            <person name="Roux S."/>
            <person name="Paez-Espino D."/>
            <person name="Jungbluth S."/>
            <person name="Walsh D.A."/>
            <person name="Denef V.J."/>
            <person name="McMahon K.D."/>
            <person name="Konstantinidis K.T."/>
            <person name="Eloe-Fadrosh E.A."/>
            <person name="Kyrpides N.C."/>
            <person name="Woyke T."/>
        </authorList>
    </citation>
    <scope>NUCLEOTIDE SEQUENCE</scope>
    <source>
        <strain evidence="1">GVMAG-M-3300010158-55</strain>
    </source>
</reference>
<evidence type="ECO:0000313" key="1">
    <source>
        <dbReference type="EMBL" id="QHS88144.1"/>
    </source>
</evidence>
<proteinExistence type="predicted"/>
<protein>
    <submittedName>
        <fullName evidence="1">Uncharacterized protein</fullName>
    </submittedName>
</protein>
<name>A0A6C0B8F7_9ZZZZ</name>
<dbReference type="AlphaFoldDB" id="A0A6C0B8F7"/>
<sequence length="147" mass="17480">MKLLLNLQNERISLLSFINFHLWELMYELNRDIIQQYQCIQKTDTTLEYVFQFVPFSFFPSFYTHMMIHKQENAYSIQSVPTPDHLKPKNCIQLETLNDTVVILGTDNNLSIEFNFDLPEESSLLEPAVKHMFKKIVKRLKTYIESL</sequence>
<organism evidence="1">
    <name type="scientific">viral metagenome</name>
    <dbReference type="NCBI Taxonomy" id="1070528"/>
    <lineage>
        <taxon>unclassified sequences</taxon>
        <taxon>metagenomes</taxon>
        <taxon>organismal metagenomes</taxon>
    </lineage>
</organism>
<dbReference type="EMBL" id="MN739094">
    <property type="protein sequence ID" value="QHS88144.1"/>
    <property type="molecule type" value="Genomic_DNA"/>
</dbReference>